<comment type="caution">
    <text evidence="12">The sequence shown here is derived from an EMBL/GenBank/DDBJ whole genome shotgun (WGS) entry which is preliminary data.</text>
</comment>
<sequence length="259" mass="27999">MVWPFTSTATTPEQQAEQPSACPVDHSTRQSWLAANPAASSSTAPHSFPASDPRAKHLSTEREVSTIPRWFPSSSSSSSTSSEPSTSANKDAHSASDVPPPACPMHEQNVNSAEAAATVPSEQNWVYPSPASFYTALQRKERNPRAEDMDVVVPIHNAVNERVWQQILDWERRALGLKDGQETGSRLVSFVGKPKEMSPRARWKSLIGYTAPFDRHDWIVDRPLQPSAITDSSPSSSPSSAVTPSSPPPPPPPPSASAT</sequence>
<keyword evidence="7 10" id="KW-0496">Mitochondrion</keyword>
<keyword evidence="9 10" id="KW-0456">Lyase</keyword>
<evidence type="ECO:0000256" key="11">
    <source>
        <dbReference type="SAM" id="MobiDB-lite"/>
    </source>
</evidence>
<dbReference type="PROSITE" id="PS00822">
    <property type="entry name" value="CYTO_HEME_LYASE_2"/>
    <property type="match status" value="1"/>
</dbReference>
<keyword evidence="6 10" id="KW-0408">Iron</keyword>
<dbReference type="GO" id="GO:0005743">
    <property type="term" value="C:mitochondrial inner membrane"/>
    <property type="evidence" value="ECO:0007669"/>
    <property type="project" value="UniProtKB-SubCell"/>
</dbReference>
<dbReference type="PROSITE" id="PS00821">
    <property type="entry name" value="CYTO_HEME_LYASE_1"/>
    <property type="match status" value="1"/>
</dbReference>
<dbReference type="EMBL" id="BJWK01000010">
    <property type="protein sequence ID" value="GEM10157.1"/>
    <property type="molecule type" value="Genomic_DNA"/>
</dbReference>
<dbReference type="AlphaFoldDB" id="A0A511KIG9"/>
<dbReference type="Pfam" id="PF01265">
    <property type="entry name" value="Cyto_heme_lyase"/>
    <property type="match status" value="1"/>
</dbReference>
<dbReference type="PANTHER" id="PTHR12743:SF0">
    <property type="entry name" value="HOLOCYTOCHROME C-TYPE SYNTHASE"/>
    <property type="match status" value="1"/>
</dbReference>
<evidence type="ECO:0000256" key="5">
    <source>
        <dbReference type="ARBA" id="ARBA00022792"/>
    </source>
</evidence>
<keyword evidence="3 10" id="KW-0349">Heme</keyword>
<evidence type="ECO:0000256" key="7">
    <source>
        <dbReference type="ARBA" id="ARBA00023128"/>
    </source>
</evidence>
<feature type="compositionally biased region" description="Low complexity" evidence="11">
    <location>
        <begin position="72"/>
        <end position="87"/>
    </location>
</feature>
<name>A0A511KIG9_RHOTO</name>
<evidence type="ECO:0000256" key="8">
    <source>
        <dbReference type="ARBA" id="ARBA00023136"/>
    </source>
</evidence>
<evidence type="ECO:0000313" key="12">
    <source>
        <dbReference type="EMBL" id="GEM10157.1"/>
    </source>
</evidence>
<evidence type="ECO:0000256" key="9">
    <source>
        <dbReference type="ARBA" id="ARBA00023239"/>
    </source>
</evidence>
<evidence type="ECO:0000313" key="13">
    <source>
        <dbReference type="Proteomes" id="UP000321518"/>
    </source>
</evidence>
<keyword evidence="4 10" id="KW-0479">Metal-binding</keyword>
<evidence type="ECO:0000256" key="1">
    <source>
        <dbReference type="ARBA" id="ARBA00004273"/>
    </source>
</evidence>
<dbReference type="PANTHER" id="PTHR12743">
    <property type="entry name" value="CYTOCHROME C1 HEME LYASE"/>
    <property type="match status" value="1"/>
</dbReference>
<dbReference type="OrthoDB" id="4243at2759"/>
<evidence type="ECO:0000256" key="6">
    <source>
        <dbReference type="ARBA" id="ARBA00023004"/>
    </source>
</evidence>
<evidence type="ECO:0000256" key="10">
    <source>
        <dbReference type="RuleBase" id="RU363130"/>
    </source>
</evidence>
<feature type="compositionally biased region" description="Pro residues" evidence="11">
    <location>
        <begin position="245"/>
        <end position="259"/>
    </location>
</feature>
<feature type="compositionally biased region" description="Polar residues" evidence="11">
    <location>
        <begin position="1"/>
        <end position="18"/>
    </location>
</feature>
<keyword evidence="8 10" id="KW-0472">Membrane</keyword>
<comment type="catalytic activity">
    <reaction evidence="10">
        <text>holo-[cytochrome c] = apo-[cytochrome c] + heme b</text>
        <dbReference type="Rhea" id="RHEA:22648"/>
        <dbReference type="Rhea" id="RHEA-COMP:10725"/>
        <dbReference type="Rhea" id="RHEA-COMP:10726"/>
        <dbReference type="ChEBI" id="CHEBI:29950"/>
        <dbReference type="ChEBI" id="CHEBI:60344"/>
        <dbReference type="ChEBI" id="CHEBI:83739"/>
        <dbReference type="EC" id="4.4.1.17"/>
    </reaction>
</comment>
<proteinExistence type="inferred from homology"/>
<comment type="similarity">
    <text evidence="2 10">Belongs to the cytochrome c-type heme lyase family.</text>
</comment>
<evidence type="ECO:0000256" key="4">
    <source>
        <dbReference type="ARBA" id="ARBA00022723"/>
    </source>
</evidence>
<accession>A0A511KIG9</accession>
<gene>
    <name evidence="12" type="ORF">Rt10032_c10g4174</name>
</gene>
<dbReference type="Proteomes" id="UP000321518">
    <property type="component" value="Unassembled WGS sequence"/>
</dbReference>
<feature type="compositionally biased region" description="Basic and acidic residues" evidence="11">
    <location>
        <begin position="53"/>
        <end position="64"/>
    </location>
</feature>
<dbReference type="GO" id="GO:0004408">
    <property type="term" value="F:holocytochrome-c synthase activity"/>
    <property type="evidence" value="ECO:0007669"/>
    <property type="project" value="UniProtKB-EC"/>
</dbReference>
<feature type="compositionally biased region" description="Low complexity" evidence="11">
    <location>
        <begin position="34"/>
        <end position="51"/>
    </location>
</feature>
<evidence type="ECO:0000256" key="2">
    <source>
        <dbReference type="ARBA" id="ARBA00007255"/>
    </source>
</evidence>
<feature type="region of interest" description="Disordered" evidence="11">
    <location>
        <begin position="1"/>
        <end position="121"/>
    </location>
</feature>
<organism evidence="12 13">
    <name type="scientific">Rhodotorula toruloides</name>
    <name type="common">Yeast</name>
    <name type="synonym">Rhodosporidium toruloides</name>
    <dbReference type="NCBI Taxonomy" id="5286"/>
    <lineage>
        <taxon>Eukaryota</taxon>
        <taxon>Fungi</taxon>
        <taxon>Dikarya</taxon>
        <taxon>Basidiomycota</taxon>
        <taxon>Pucciniomycotina</taxon>
        <taxon>Microbotryomycetes</taxon>
        <taxon>Sporidiobolales</taxon>
        <taxon>Sporidiobolaceae</taxon>
        <taxon>Rhodotorula</taxon>
    </lineage>
</organism>
<dbReference type="EC" id="4.4.1.17" evidence="10"/>
<keyword evidence="5 10" id="KW-0999">Mitochondrion inner membrane</keyword>
<protein>
    <recommendedName>
        <fullName evidence="10">Holocytochrome c-type synthase</fullName>
        <ecNumber evidence="10">4.4.1.17</ecNumber>
    </recommendedName>
</protein>
<dbReference type="GO" id="GO:0046872">
    <property type="term" value="F:metal ion binding"/>
    <property type="evidence" value="ECO:0007669"/>
    <property type="project" value="UniProtKB-KW"/>
</dbReference>
<comment type="subcellular location">
    <subcellularLocation>
        <location evidence="1 10">Mitochondrion inner membrane</location>
    </subcellularLocation>
</comment>
<comment type="function">
    <text evidence="10">Lyase that catalyzes the covalent linking of the heme group to the cytochrome C apoprotein to produce the mature functional cytochrome.</text>
</comment>
<dbReference type="InterPro" id="IPR000511">
    <property type="entry name" value="Holocyt_c/c1_synthase"/>
</dbReference>
<feature type="compositionally biased region" description="Low complexity" evidence="11">
    <location>
        <begin position="226"/>
        <end position="244"/>
    </location>
</feature>
<reference evidence="12 13" key="1">
    <citation type="submission" date="2019-07" db="EMBL/GenBank/DDBJ databases">
        <title>Rhodotorula toruloides NBRC10032 genome sequencing.</title>
        <authorList>
            <person name="Shida Y."/>
            <person name="Takaku H."/>
            <person name="Ogasawara W."/>
            <person name="Mori K."/>
        </authorList>
    </citation>
    <scope>NUCLEOTIDE SEQUENCE [LARGE SCALE GENOMIC DNA]</scope>
    <source>
        <strain evidence="12 13">NBRC10032</strain>
    </source>
</reference>
<feature type="region of interest" description="Disordered" evidence="11">
    <location>
        <begin position="222"/>
        <end position="259"/>
    </location>
</feature>
<evidence type="ECO:0000256" key="3">
    <source>
        <dbReference type="ARBA" id="ARBA00022617"/>
    </source>
</evidence>